<dbReference type="CDD" id="cd00093">
    <property type="entry name" value="HTH_XRE"/>
    <property type="match status" value="1"/>
</dbReference>
<keyword evidence="3" id="KW-1185">Reference proteome</keyword>
<evidence type="ECO:0000313" key="3">
    <source>
        <dbReference type="Proteomes" id="UP000308330"/>
    </source>
</evidence>
<dbReference type="SUPFAM" id="SSF47413">
    <property type="entry name" value="lambda repressor-like DNA-binding domains"/>
    <property type="match status" value="1"/>
</dbReference>
<evidence type="ECO:0000313" key="2">
    <source>
        <dbReference type="EMBL" id="TKI49853.1"/>
    </source>
</evidence>
<evidence type="ECO:0000259" key="1">
    <source>
        <dbReference type="PROSITE" id="PS50943"/>
    </source>
</evidence>
<gene>
    <name evidence="2" type="ORF">FC748_01105</name>
</gene>
<reference evidence="2 3" key="1">
    <citation type="submission" date="2019-04" db="EMBL/GenBank/DDBJ databases">
        <title>Lysinibacillus genome sequencing.</title>
        <authorList>
            <person name="Dunlap C."/>
        </authorList>
    </citation>
    <scope>NUCLEOTIDE SEQUENCE [LARGE SCALE GENOMIC DNA]</scope>
    <source>
        <strain evidence="2 3">KCTC 33042</strain>
    </source>
</reference>
<protein>
    <submittedName>
        <fullName evidence="2">Helix-turn-helix transcriptional regulator</fullName>
    </submittedName>
</protein>
<organism evidence="2 3">
    <name type="scientific">Lysinibacillus tabacifolii</name>
    <dbReference type="NCBI Taxonomy" id="1173107"/>
    <lineage>
        <taxon>Bacteria</taxon>
        <taxon>Bacillati</taxon>
        <taxon>Bacillota</taxon>
        <taxon>Bacilli</taxon>
        <taxon>Bacillales</taxon>
        <taxon>Bacillaceae</taxon>
        <taxon>Lysinibacillus</taxon>
    </lineage>
</organism>
<dbReference type="PROSITE" id="PS50943">
    <property type="entry name" value="HTH_CROC1"/>
    <property type="match status" value="1"/>
</dbReference>
<comment type="caution">
    <text evidence="2">The sequence shown here is derived from an EMBL/GenBank/DDBJ whole genome shotgun (WGS) entry which is preliminary data.</text>
</comment>
<dbReference type="Pfam" id="PF01381">
    <property type="entry name" value="HTH_3"/>
    <property type="match status" value="1"/>
</dbReference>
<dbReference type="Proteomes" id="UP000308330">
    <property type="component" value="Unassembled WGS sequence"/>
</dbReference>
<accession>A0ABY2T4M4</accession>
<sequence length="79" mass="9131">MENRTWLKTKRLANNLTHDDVAKASGIKRAYYTMIEQDKRRPSVHVAKSIAVVLDFDWVLFFDDKSNDSLQNGCVNVFV</sequence>
<name>A0ABY2T4M4_9BACI</name>
<dbReference type="EMBL" id="SZPT01000001">
    <property type="protein sequence ID" value="TKI49853.1"/>
    <property type="molecule type" value="Genomic_DNA"/>
</dbReference>
<dbReference type="InterPro" id="IPR001387">
    <property type="entry name" value="Cro/C1-type_HTH"/>
</dbReference>
<proteinExistence type="predicted"/>
<dbReference type="RefSeq" id="WP_108029918.1">
    <property type="nucleotide sequence ID" value="NZ_PYUE01000002.1"/>
</dbReference>
<dbReference type="Gene3D" id="1.10.260.40">
    <property type="entry name" value="lambda repressor-like DNA-binding domains"/>
    <property type="match status" value="1"/>
</dbReference>
<feature type="domain" description="HTH cro/C1-type" evidence="1">
    <location>
        <begin position="7"/>
        <end position="61"/>
    </location>
</feature>
<dbReference type="InterPro" id="IPR010982">
    <property type="entry name" value="Lambda_DNA-bd_dom_sf"/>
</dbReference>
<dbReference type="SMART" id="SM00530">
    <property type="entry name" value="HTH_XRE"/>
    <property type="match status" value="1"/>
</dbReference>